<dbReference type="InterPro" id="IPR026983">
    <property type="entry name" value="DHC"/>
</dbReference>
<dbReference type="InterPro" id="IPR035706">
    <property type="entry name" value="AAA_9"/>
</dbReference>
<evidence type="ECO:0000256" key="6">
    <source>
        <dbReference type="ARBA" id="ARBA00022840"/>
    </source>
</evidence>
<feature type="non-terminal residue" evidence="14">
    <location>
        <position position="195"/>
    </location>
</feature>
<comment type="subcellular location">
    <subcellularLocation>
        <location evidence="1">Cytoplasm</location>
        <location evidence="1">Cytoskeleton</location>
        <location evidence="1">Cilium axoneme</location>
    </subcellularLocation>
</comment>
<evidence type="ECO:0000256" key="2">
    <source>
        <dbReference type="ARBA" id="ARBA00022490"/>
    </source>
</evidence>
<reference evidence="14 15" key="1">
    <citation type="submission" date="2024-03" db="EMBL/GenBank/DDBJ databases">
        <title>The Acrasis kona genome and developmental transcriptomes reveal deep origins of eukaryotic multicellular pathways.</title>
        <authorList>
            <person name="Sheikh S."/>
            <person name="Fu C.-J."/>
            <person name="Brown M.W."/>
            <person name="Baldauf S.L."/>
        </authorList>
    </citation>
    <scope>NUCLEOTIDE SEQUENCE [LARGE SCALE GENOMIC DNA]</scope>
    <source>
        <strain evidence="14 15">ATCC MYA-3509</strain>
    </source>
</reference>
<keyword evidence="15" id="KW-1185">Reference proteome</keyword>
<evidence type="ECO:0000256" key="11">
    <source>
        <dbReference type="ARBA" id="ARBA00023212"/>
    </source>
</evidence>
<evidence type="ECO:0000256" key="5">
    <source>
        <dbReference type="ARBA" id="ARBA00022741"/>
    </source>
</evidence>
<feature type="domain" description="Dynein heavy chain ATP-binding dynein motor region" evidence="13">
    <location>
        <begin position="36"/>
        <end position="194"/>
    </location>
</feature>
<evidence type="ECO:0000313" key="14">
    <source>
        <dbReference type="EMBL" id="KAL0485016.1"/>
    </source>
</evidence>
<accession>A0AAW2Z8I4</accession>
<dbReference type="GO" id="GO:0030286">
    <property type="term" value="C:dynein complex"/>
    <property type="evidence" value="ECO:0007669"/>
    <property type="project" value="UniProtKB-KW"/>
</dbReference>
<keyword evidence="5" id="KW-0547">Nucleotide-binding</keyword>
<dbReference type="GO" id="GO:0051959">
    <property type="term" value="F:dynein light intermediate chain binding"/>
    <property type="evidence" value="ECO:0007669"/>
    <property type="project" value="InterPro"/>
</dbReference>
<keyword evidence="9" id="KW-0969">Cilium</keyword>
<keyword evidence="3" id="KW-0493">Microtubule</keyword>
<dbReference type="InterPro" id="IPR027417">
    <property type="entry name" value="P-loop_NTPase"/>
</dbReference>
<organism evidence="14 15">
    <name type="scientific">Acrasis kona</name>
    <dbReference type="NCBI Taxonomy" id="1008807"/>
    <lineage>
        <taxon>Eukaryota</taxon>
        <taxon>Discoba</taxon>
        <taxon>Heterolobosea</taxon>
        <taxon>Tetramitia</taxon>
        <taxon>Eutetramitia</taxon>
        <taxon>Acrasidae</taxon>
        <taxon>Acrasis</taxon>
    </lineage>
</organism>
<dbReference type="GO" id="GO:0007018">
    <property type="term" value="P:microtubule-based movement"/>
    <property type="evidence" value="ECO:0007669"/>
    <property type="project" value="InterPro"/>
</dbReference>
<dbReference type="Pfam" id="PF12781">
    <property type="entry name" value="AAA_9"/>
    <property type="match status" value="1"/>
</dbReference>
<dbReference type="GO" id="GO:0005874">
    <property type="term" value="C:microtubule"/>
    <property type="evidence" value="ECO:0007669"/>
    <property type="project" value="UniProtKB-KW"/>
</dbReference>
<dbReference type="PANTHER" id="PTHR22878">
    <property type="entry name" value="DYNEIN HEAVY CHAIN 6, AXONEMAL-LIKE-RELATED"/>
    <property type="match status" value="1"/>
</dbReference>
<dbReference type="GO" id="GO:0005524">
    <property type="term" value="F:ATP binding"/>
    <property type="evidence" value="ECO:0007669"/>
    <property type="project" value="UniProtKB-KW"/>
</dbReference>
<evidence type="ECO:0000259" key="13">
    <source>
        <dbReference type="Pfam" id="PF12781"/>
    </source>
</evidence>
<dbReference type="FunFam" id="3.40.50.300:FF:000049">
    <property type="entry name" value="Dynein, axonemal, heavy chain 5"/>
    <property type="match status" value="1"/>
</dbReference>
<sequence length="195" mass="22424">MLLSKIFYTDCVNRNIPVTKDLVVTKLLTDEAQIGEWNIEGLPTDDHSIQNAIMVTRSSKWPLLVDPQGQGLAWLKKRKYSDEKVQFRIARLSDSRLRNVLEECMENGYPLIIENIEEEVDPMLDPVLEKNFLKGAKRKQIVLSDKSVDYDDRFQLFLTTKLANPHYSPELYAKTTVIDFTVTMGGLEQQLLGYV</sequence>
<evidence type="ECO:0000313" key="15">
    <source>
        <dbReference type="Proteomes" id="UP001431209"/>
    </source>
</evidence>
<evidence type="ECO:0000256" key="3">
    <source>
        <dbReference type="ARBA" id="ARBA00022701"/>
    </source>
</evidence>
<gene>
    <name evidence="14" type="ORF">AKO1_003813</name>
</gene>
<evidence type="ECO:0000256" key="12">
    <source>
        <dbReference type="ARBA" id="ARBA00023273"/>
    </source>
</evidence>
<evidence type="ECO:0000256" key="10">
    <source>
        <dbReference type="ARBA" id="ARBA00023175"/>
    </source>
</evidence>
<keyword evidence="2" id="KW-0963">Cytoplasm</keyword>
<dbReference type="EMBL" id="JAOPGA020001097">
    <property type="protein sequence ID" value="KAL0485016.1"/>
    <property type="molecule type" value="Genomic_DNA"/>
</dbReference>
<evidence type="ECO:0000256" key="1">
    <source>
        <dbReference type="ARBA" id="ARBA00004430"/>
    </source>
</evidence>
<dbReference type="Gene3D" id="3.40.50.300">
    <property type="entry name" value="P-loop containing nucleotide triphosphate hydrolases"/>
    <property type="match status" value="1"/>
</dbReference>
<keyword evidence="8" id="KW-0175">Coiled coil</keyword>
<dbReference type="Proteomes" id="UP001431209">
    <property type="component" value="Unassembled WGS sequence"/>
</dbReference>
<keyword evidence="6" id="KW-0067">ATP-binding</keyword>
<evidence type="ECO:0000256" key="4">
    <source>
        <dbReference type="ARBA" id="ARBA00022737"/>
    </source>
</evidence>
<evidence type="ECO:0000256" key="7">
    <source>
        <dbReference type="ARBA" id="ARBA00023017"/>
    </source>
</evidence>
<keyword evidence="10" id="KW-0505">Motor protein</keyword>
<proteinExistence type="predicted"/>
<evidence type="ECO:0000256" key="9">
    <source>
        <dbReference type="ARBA" id="ARBA00023069"/>
    </source>
</evidence>
<protein>
    <submittedName>
        <fullName evidence="14">ODA2</fullName>
    </submittedName>
</protein>
<name>A0AAW2Z8I4_9EUKA</name>
<keyword evidence="11" id="KW-0206">Cytoskeleton</keyword>
<keyword evidence="12" id="KW-0966">Cell projection</keyword>
<dbReference type="AlphaFoldDB" id="A0AAW2Z8I4"/>
<keyword evidence="4" id="KW-0677">Repeat</keyword>
<keyword evidence="7" id="KW-0243">Dynein</keyword>
<dbReference type="GO" id="GO:0045505">
    <property type="term" value="F:dynein intermediate chain binding"/>
    <property type="evidence" value="ECO:0007669"/>
    <property type="project" value="InterPro"/>
</dbReference>
<comment type="caution">
    <text evidence="14">The sequence shown here is derived from an EMBL/GenBank/DDBJ whole genome shotgun (WGS) entry which is preliminary data.</text>
</comment>
<evidence type="ECO:0000256" key="8">
    <source>
        <dbReference type="ARBA" id="ARBA00023054"/>
    </source>
</evidence>
<dbReference type="GO" id="GO:0005930">
    <property type="term" value="C:axoneme"/>
    <property type="evidence" value="ECO:0007669"/>
    <property type="project" value="UniProtKB-SubCell"/>
</dbReference>